<dbReference type="KEGG" id="apel:CA267_014225"/>
<dbReference type="AlphaFoldDB" id="A0A6M4MFH2"/>
<reference evidence="3 4" key="2">
    <citation type="submission" date="2020-04" db="EMBL/GenBank/DDBJ databases">
        <title>Complete genome sequence of Alteromonas pelagimontana 5.12T.</title>
        <authorList>
            <person name="Sinha R.K."/>
            <person name="Krishnan K.P."/>
            <person name="Kurian J.P."/>
        </authorList>
    </citation>
    <scope>NUCLEOTIDE SEQUENCE [LARGE SCALE GENOMIC DNA]</scope>
    <source>
        <strain evidence="3 4">5.12</strain>
    </source>
</reference>
<dbReference type="GO" id="GO:0016616">
    <property type="term" value="F:oxidoreductase activity, acting on the CH-OH group of donors, NAD or NADP as acceptor"/>
    <property type="evidence" value="ECO:0007669"/>
    <property type="project" value="TreeGrafter"/>
</dbReference>
<dbReference type="RefSeq" id="WP_075610602.1">
    <property type="nucleotide sequence ID" value="NZ_CP052766.1"/>
</dbReference>
<accession>A0A6M4MFH2</accession>
<proteinExistence type="inferred from homology"/>
<dbReference type="Pfam" id="PF13561">
    <property type="entry name" value="adh_short_C2"/>
    <property type="match status" value="1"/>
</dbReference>
<dbReference type="PANTHER" id="PTHR42760:SF133">
    <property type="entry name" value="3-OXOACYL-[ACYL-CARRIER-PROTEIN] REDUCTASE"/>
    <property type="match status" value="1"/>
</dbReference>
<dbReference type="Proteomes" id="UP000219285">
    <property type="component" value="Chromosome"/>
</dbReference>
<dbReference type="SUPFAM" id="SSF51735">
    <property type="entry name" value="NAD(P)-binding Rossmann-fold domains"/>
    <property type="match status" value="1"/>
</dbReference>
<dbReference type="Gene3D" id="3.40.50.720">
    <property type="entry name" value="NAD(P)-binding Rossmann-like Domain"/>
    <property type="match status" value="1"/>
</dbReference>
<protein>
    <submittedName>
        <fullName evidence="3">SDR family oxidoreductase</fullName>
    </submittedName>
</protein>
<evidence type="ECO:0000313" key="4">
    <source>
        <dbReference type="Proteomes" id="UP000219285"/>
    </source>
</evidence>
<dbReference type="InterPro" id="IPR036291">
    <property type="entry name" value="NAD(P)-bd_dom_sf"/>
</dbReference>
<keyword evidence="4" id="KW-1185">Reference proteome</keyword>
<dbReference type="PROSITE" id="PS00061">
    <property type="entry name" value="ADH_SHORT"/>
    <property type="match status" value="1"/>
</dbReference>
<dbReference type="GO" id="GO:0006633">
    <property type="term" value="P:fatty acid biosynthetic process"/>
    <property type="evidence" value="ECO:0007669"/>
    <property type="project" value="TreeGrafter"/>
</dbReference>
<dbReference type="GO" id="GO:0048038">
    <property type="term" value="F:quinone binding"/>
    <property type="evidence" value="ECO:0007669"/>
    <property type="project" value="TreeGrafter"/>
</dbReference>
<dbReference type="PANTHER" id="PTHR42760">
    <property type="entry name" value="SHORT-CHAIN DEHYDROGENASES/REDUCTASES FAMILY MEMBER"/>
    <property type="match status" value="1"/>
</dbReference>
<gene>
    <name evidence="3" type="ORF">CA267_014225</name>
</gene>
<dbReference type="OrthoDB" id="9806974at2"/>
<comment type="similarity">
    <text evidence="1">Belongs to the short-chain dehydrogenases/reductases (SDR) family.</text>
</comment>
<evidence type="ECO:0000256" key="2">
    <source>
        <dbReference type="ARBA" id="ARBA00023002"/>
    </source>
</evidence>
<dbReference type="EMBL" id="CP052766">
    <property type="protein sequence ID" value="QJR81832.1"/>
    <property type="molecule type" value="Genomic_DNA"/>
</dbReference>
<evidence type="ECO:0000256" key="1">
    <source>
        <dbReference type="ARBA" id="ARBA00006484"/>
    </source>
</evidence>
<reference evidence="4" key="1">
    <citation type="submission" date="2014-12" db="EMBL/GenBank/DDBJ databases">
        <title>Complete genome sequence of a multi-drug resistant Klebsiella pneumoniae.</title>
        <authorList>
            <person name="Hua X."/>
            <person name="Chen Q."/>
            <person name="Li X."/>
            <person name="Feng Y."/>
            <person name="Ruan Z."/>
            <person name="Yu Y."/>
        </authorList>
    </citation>
    <scope>NUCLEOTIDE SEQUENCE [LARGE SCALE GENOMIC DNA]</scope>
    <source>
        <strain evidence="4">5.12</strain>
    </source>
</reference>
<dbReference type="PRINTS" id="PR00080">
    <property type="entry name" value="SDRFAMILY"/>
</dbReference>
<keyword evidence="2" id="KW-0560">Oxidoreductase</keyword>
<dbReference type="CDD" id="cd05233">
    <property type="entry name" value="SDR_c"/>
    <property type="match status" value="1"/>
</dbReference>
<dbReference type="PRINTS" id="PR00081">
    <property type="entry name" value="GDHRDH"/>
</dbReference>
<organism evidence="3 4">
    <name type="scientific">Alteromonas pelagimontana</name>
    <dbReference type="NCBI Taxonomy" id="1858656"/>
    <lineage>
        <taxon>Bacteria</taxon>
        <taxon>Pseudomonadati</taxon>
        <taxon>Pseudomonadota</taxon>
        <taxon>Gammaproteobacteria</taxon>
        <taxon>Alteromonadales</taxon>
        <taxon>Alteromonadaceae</taxon>
        <taxon>Alteromonas/Salinimonas group</taxon>
        <taxon>Alteromonas</taxon>
    </lineage>
</organism>
<name>A0A6M4MFH2_9ALTE</name>
<dbReference type="InterPro" id="IPR020904">
    <property type="entry name" value="Sc_DH/Rdtase_CS"/>
</dbReference>
<sequence>MTLGSDAPLKGKSVLVTGATGGLGQAIVSRCLAGGATVFAGGRNEAKLTQLAKSWGEKVVPLIYDVTDERAVKETFRQIQKQQMQTGIGPLWGMVNNAGLMFEAPLSISSLDKFKEQLNVNLLAPYQHMQLAARLMSRQRKGSIVNIVSQVGEHGSSGMSAYAATKAALTGVTKSLAKELAPIGIRVNAVAPGFIDTHLTEHYEEHAREAVVSRIAFQRAGMASEVANAVFYLLSDQASYTSGHVLPVDGIFSP</sequence>
<dbReference type="InterPro" id="IPR002347">
    <property type="entry name" value="SDR_fam"/>
</dbReference>
<evidence type="ECO:0000313" key="3">
    <source>
        <dbReference type="EMBL" id="QJR81832.1"/>
    </source>
</evidence>
<dbReference type="FunFam" id="3.40.50.720:FF:000173">
    <property type="entry name" value="3-oxoacyl-[acyl-carrier protein] reductase"/>
    <property type="match status" value="1"/>
</dbReference>